<accession>A0ABW2EIT6</accession>
<keyword evidence="2" id="KW-1185">Reference proteome</keyword>
<organism evidence="1 2">
    <name type="scientific">Halobacillus seohaensis</name>
    <dbReference type="NCBI Taxonomy" id="447421"/>
    <lineage>
        <taxon>Bacteria</taxon>
        <taxon>Bacillati</taxon>
        <taxon>Bacillota</taxon>
        <taxon>Bacilli</taxon>
        <taxon>Bacillales</taxon>
        <taxon>Bacillaceae</taxon>
        <taxon>Halobacillus</taxon>
    </lineage>
</organism>
<gene>
    <name evidence="1" type="ORF">ACFQIC_10095</name>
</gene>
<comment type="caution">
    <text evidence="1">The sequence shown here is derived from an EMBL/GenBank/DDBJ whole genome shotgun (WGS) entry which is preliminary data.</text>
</comment>
<evidence type="ECO:0000313" key="2">
    <source>
        <dbReference type="Proteomes" id="UP001596410"/>
    </source>
</evidence>
<dbReference type="EMBL" id="JBHSZV010000025">
    <property type="protein sequence ID" value="MFC7062208.1"/>
    <property type="molecule type" value="Genomic_DNA"/>
</dbReference>
<protein>
    <recommendedName>
        <fullName evidence="3">HNH endonuclease</fullName>
    </recommendedName>
</protein>
<dbReference type="Proteomes" id="UP001596410">
    <property type="component" value="Unassembled WGS sequence"/>
</dbReference>
<sequence length="47" mass="5627">MIETKCAFCNKDTDKLKLVPITKDQRLWAELCLDCREFYSWLLEVES</sequence>
<name>A0ABW2EIT6_9BACI</name>
<proteinExistence type="predicted"/>
<evidence type="ECO:0008006" key="3">
    <source>
        <dbReference type="Google" id="ProtNLM"/>
    </source>
</evidence>
<dbReference type="RefSeq" id="WP_204708145.1">
    <property type="nucleotide sequence ID" value="NZ_JBHSZV010000025.1"/>
</dbReference>
<reference evidence="2" key="1">
    <citation type="journal article" date="2019" name="Int. J. Syst. Evol. Microbiol.">
        <title>The Global Catalogue of Microorganisms (GCM) 10K type strain sequencing project: providing services to taxonomists for standard genome sequencing and annotation.</title>
        <authorList>
            <consortium name="The Broad Institute Genomics Platform"/>
            <consortium name="The Broad Institute Genome Sequencing Center for Infectious Disease"/>
            <person name="Wu L."/>
            <person name="Ma J."/>
        </authorList>
    </citation>
    <scope>NUCLEOTIDE SEQUENCE [LARGE SCALE GENOMIC DNA]</scope>
    <source>
        <strain evidence="2">CGMCC 4.1621</strain>
    </source>
</reference>
<evidence type="ECO:0000313" key="1">
    <source>
        <dbReference type="EMBL" id="MFC7062208.1"/>
    </source>
</evidence>